<keyword evidence="6" id="KW-0256">Endoplasmic reticulum</keyword>
<gene>
    <name evidence="12" type="primary">gn00351</name>
    <name evidence="12" type="ORF">PR202_gn00351</name>
</gene>
<evidence type="ECO:0000256" key="4">
    <source>
        <dbReference type="ARBA" id="ARBA00011157"/>
    </source>
</evidence>
<evidence type="ECO:0000256" key="9">
    <source>
        <dbReference type="ARBA" id="ARBA00023136"/>
    </source>
</evidence>
<proteinExistence type="inferred from homology"/>
<reference evidence="12" key="2">
    <citation type="submission" date="2021-12" db="EMBL/GenBank/DDBJ databases">
        <title>Resequencing data analysis of finger millet.</title>
        <authorList>
            <person name="Hatakeyama M."/>
            <person name="Aluri S."/>
            <person name="Balachadran M.T."/>
            <person name="Sivarajan S.R."/>
            <person name="Poveda L."/>
            <person name="Shimizu-Inatsugi R."/>
            <person name="Schlapbach R."/>
            <person name="Sreeman S.M."/>
            <person name="Shimizu K.K."/>
        </authorList>
    </citation>
    <scope>NUCLEOTIDE SEQUENCE</scope>
</reference>
<comment type="subunit">
    <text evidence="4">Component of the oligosaccharyltransferase (OST) complex.</text>
</comment>
<comment type="subcellular location">
    <subcellularLocation>
        <location evidence="2">Endoplasmic reticulum membrane</location>
        <topology evidence="2">Single-pass type III membrane protein</topology>
    </subcellularLocation>
</comment>
<dbReference type="InterPro" id="IPR018943">
    <property type="entry name" value="Oligosaccaryltransferase"/>
</dbReference>
<keyword evidence="13" id="KW-1185">Reference proteome</keyword>
<evidence type="ECO:0000256" key="2">
    <source>
        <dbReference type="ARBA" id="ARBA00004643"/>
    </source>
</evidence>
<feature type="transmembrane region" description="Helical" evidence="11">
    <location>
        <begin position="85"/>
        <end position="106"/>
    </location>
</feature>
<dbReference type="Pfam" id="PF10215">
    <property type="entry name" value="Ost4"/>
    <property type="match status" value="1"/>
</dbReference>
<dbReference type="InterPro" id="IPR036330">
    <property type="entry name" value="Ost4p_sf"/>
</dbReference>
<keyword evidence="7" id="KW-0735">Signal-anchor</keyword>
<evidence type="ECO:0000256" key="5">
    <source>
        <dbReference type="ARBA" id="ARBA00022692"/>
    </source>
</evidence>
<dbReference type="AlphaFoldDB" id="A0AAV5G242"/>
<dbReference type="SUPFAM" id="SSF103464">
    <property type="entry name" value="Oligosaccharyltransferase subunit ost4p"/>
    <property type="match status" value="1"/>
</dbReference>
<comment type="function">
    <text evidence="1">Subunit of the oligosaccharyl transferase (OST) complex that catalyzes the initial transfer of a defined glycan (Glc(3)Man(9)GlcNAc(2) in eukaryotes) from the lipid carrier dolichol-pyrophosphate to an asparagine residue within an Asn-X-Ser/Thr consensus motif in nascent polypeptide chains, the first step in protein N-glycosylation. N-glycosylation occurs cotranslationally and the complex associates with the Sec61 complex at the channel-forming translocon complex that mediates protein translocation across the endoplasmic reticulum (ER). All subunits are required for a maximal enzyme activity.</text>
</comment>
<keyword evidence="8 11" id="KW-1133">Transmembrane helix</keyword>
<evidence type="ECO:0000256" key="1">
    <source>
        <dbReference type="ARBA" id="ARBA00002791"/>
    </source>
</evidence>
<dbReference type="PANTHER" id="PTHR28677:SF4">
    <property type="entry name" value="DOLICHYL-DIPHOSPHOOLIGOSACCHARIDE--PROTEIN GLYCOSYLTRANSFERASE SUBUNIT 4B-RELATED"/>
    <property type="match status" value="1"/>
</dbReference>
<evidence type="ECO:0000256" key="6">
    <source>
        <dbReference type="ARBA" id="ARBA00022824"/>
    </source>
</evidence>
<evidence type="ECO:0008006" key="14">
    <source>
        <dbReference type="Google" id="ProtNLM"/>
    </source>
</evidence>
<comment type="caution">
    <text evidence="12">The sequence shown here is derived from an EMBL/GenBank/DDBJ whole genome shotgun (WGS) entry which is preliminary data.</text>
</comment>
<protein>
    <recommendedName>
        <fullName evidence="14">Transmembrane protein</fullName>
    </recommendedName>
</protein>
<keyword evidence="5 11" id="KW-0812">Transmembrane</keyword>
<name>A0AAV5G242_ELECO</name>
<dbReference type="PANTHER" id="PTHR28677">
    <property type="entry name" value="DOLICHYL-DIPHOSPHOOLIGOSACCHARIDE--PROTEIN GLYCOSYLTRANSFERASE SUBUNIT 4A-RELATED"/>
    <property type="match status" value="1"/>
</dbReference>
<dbReference type="GO" id="GO:0005789">
    <property type="term" value="C:endoplasmic reticulum membrane"/>
    <property type="evidence" value="ECO:0007669"/>
    <property type="project" value="UniProtKB-SubCell"/>
</dbReference>
<keyword evidence="9 11" id="KW-0472">Membrane</keyword>
<evidence type="ECO:0000256" key="3">
    <source>
        <dbReference type="ARBA" id="ARBA00007685"/>
    </source>
</evidence>
<evidence type="ECO:0000313" key="12">
    <source>
        <dbReference type="EMBL" id="GJN41029.1"/>
    </source>
</evidence>
<comment type="similarity">
    <text evidence="3">Belongs to the OST4 family.</text>
</comment>
<evidence type="ECO:0000256" key="10">
    <source>
        <dbReference type="SAM" id="MobiDB-lite"/>
    </source>
</evidence>
<feature type="compositionally biased region" description="Basic and acidic residues" evidence="10">
    <location>
        <begin position="1"/>
        <end position="15"/>
    </location>
</feature>
<accession>A0AAV5G242</accession>
<sequence length="115" mass="13455">MKRVKRALEKMKDKVMGSPSNASPTPFAVYNTRSRRSYLEEEPHTTVEVEEPMEVEPRDMPNYNHIELRLNSDNDLDLMFDDQDLGFFVNFLGVFIFVLVTAYHFVMADQKYEGN</sequence>
<evidence type="ECO:0000256" key="11">
    <source>
        <dbReference type="SAM" id="Phobius"/>
    </source>
</evidence>
<reference evidence="12" key="1">
    <citation type="journal article" date="2018" name="DNA Res.">
        <title>Multiple hybrid de novo genome assembly of finger millet, an orphan allotetraploid crop.</title>
        <authorList>
            <person name="Hatakeyama M."/>
            <person name="Aluri S."/>
            <person name="Balachadran M.T."/>
            <person name="Sivarajan S.R."/>
            <person name="Patrignani A."/>
            <person name="Gruter S."/>
            <person name="Poveda L."/>
            <person name="Shimizu-Inatsugi R."/>
            <person name="Baeten J."/>
            <person name="Francoijs K.J."/>
            <person name="Nataraja K.N."/>
            <person name="Reddy Y.A.N."/>
            <person name="Phadnis S."/>
            <person name="Ravikumar R.L."/>
            <person name="Schlapbach R."/>
            <person name="Sreeman S.M."/>
            <person name="Shimizu K.K."/>
        </authorList>
    </citation>
    <scope>NUCLEOTIDE SEQUENCE</scope>
</reference>
<dbReference type="InterPro" id="IPR044165">
    <property type="entry name" value="OST4_plant"/>
</dbReference>
<feature type="region of interest" description="Disordered" evidence="10">
    <location>
        <begin position="1"/>
        <end position="27"/>
    </location>
</feature>
<dbReference type="EMBL" id="BQKI01000199">
    <property type="protein sequence ID" value="GJN41029.1"/>
    <property type="molecule type" value="Genomic_DNA"/>
</dbReference>
<evidence type="ECO:0000256" key="8">
    <source>
        <dbReference type="ARBA" id="ARBA00022989"/>
    </source>
</evidence>
<organism evidence="12 13">
    <name type="scientific">Eleusine coracana subsp. coracana</name>
    <dbReference type="NCBI Taxonomy" id="191504"/>
    <lineage>
        <taxon>Eukaryota</taxon>
        <taxon>Viridiplantae</taxon>
        <taxon>Streptophyta</taxon>
        <taxon>Embryophyta</taxon>
        <taxon>Tracheophyta</taxon>
        <taxon>Spermatophyta</taxon>
        <taxon>Magnoliopsida</taxon>
        <taxon>Liliopsida</taxon>
        <taxon>Poales</taxon>
        <taxon>Poaceae</taxon>
        <taxon>PACMAD clade</taxon>
        <taxon>Chloridoideae</taxon>
        <taxon>Cynodonteae</taxon>
        <taxon>Eleusininae</taxon>
        <taxon>Eleusine</taxon>
    </lineage>
</organism>
<evidence type="ECO:0000256" key="7">
    <source>
        <dbReference type="ARBA" id="ARBA00022968"/>
    </source>
</evidence>
<dbReference type="Proteomes" id="UP001054889">
    <property type="component" value="Unassembled WGS sequence"/>
</dbReference>
<evidence type="ECO:0000313" key="13">
    <source>
        <dbReference type="Proteomes" id="UP001054889"/>
    </source>
</evidence>